<organism evidence="1 2">
    <name type="scientific">Bugula neritina</name>
    <name type="common">Brown bryozoan</name>
    <name type="synonym">Sertularia neritina</name>
    <dbReference type="NCBI Taxonomy" id="10212"/>
    <lineage>
        <taxon>Eukaryota</taxon>
        <taxon>Metazoa</taxon>
        <taxon>Spiralia</taxon>
        <taxon>Lophotrochozoa</taxon>
        <taxon>Bryozoa</taxon>
        <taxon>Gymnolaemata</taxon>
        <taxon>Cheilostomatida</taxon>
        <taxon>Flustrina</taxon>
        <taxon>Buguloidea</taxon>
        <taxon>Bugulidae</taxon>
        <taxon>Bugula</taxon>
    </lineage>
</organism>
<keyword evidence="2" id="KW-1185">Reference proteome</keyword>
<protein>
    <submittedName>
        <fullName evidence="1">Uncharacterized protein</fullName>
    </submittedName>
</protein>
<dbReference type="AlphaFoldDB" id="A0A7J7JQZ7"/>
<reference evidence="1" key="1">
    <citation type="submission" date="2020-06" db="EMBL/GenBank/DDBJ databases">
        <title>Draft genome of Bugula neritina, a colonial animal packing powerful symbionts and potential medicines.</title>
        <authorList>
            <person name="Rayko M."/>
        </authorList>
    </citation>
    <scope>NUCLEOTIDE SEQUENCE [LARGE SCALE GENOMIC DNA]</scope>
    <source>
        <strain evidence="1">Kwan_BN1</strain>
    </source>
</reference>
<proteinExistence type="predicted"/>
<evidence type="ECO:0000313" key="1">
    <source>
        <dbReference type="EMBL" id="KAF6027868.1"/>
    </source>
</evidence>
<dbReference type="Proteomes" id="UP000593567">
    <property type="component" value="Unassembled WGS sequence"/>
</dbReference>
<evidence type="ECO:0000313" key="2">
    <source>
        <dbReference type="Proteomes" id="UP000593567"/>
    </source>
</evidence>
<name>A0A7J7JQZ7_BUGNE</name>
<accession>A0A7J7JQZ7</accession>
<dbReference type="EMBL" id="VXIV02002010">
    <property type="protein sequence ID" value="KAF6027868.1"/>
    <property type="molecule type" value="Genomic_DNA"/>
</dbReference>
<sequence length="96" mass="10892">MTTENITKKNNILLEHSDLLQRISPINWELLVLVLSIQVFSSISRQCALTFIFLNFCDIWIGKVSLLRIISHESAEGNVSLILLMVVGAYSLHHDI</sequence>
<comment type="caution">
    <text evidence="1">The sequence shown here is derived from an EMBL/GenBank/DDBJ whole genome shotgun (WGS) entry which is preliminary data.</text>
</comment>
<gene>
    <name evidence="1" type="ORF">EB796_013815</name>
</gene>